<dbReference type="RefSeq" id="XP_031859121.1">
    <property type="nucleotide sequence ID" value="XM_032006605.1"/>
</dbReference>
<evidence type="ECO:0000256" key="2">
    <source>
        <dbReference type="ARBA" id="ARBA00006484"/>
    </source>
</evidence>
<feature type="region of interest" description="Disordered" evidence="13">
    <location>
        <begin position="379"/>
        <end position="401"/>
    </location>
</feature>
<dbReference type="SUPFAM" id="SSF51735">
    <property type="entry name" value="NAD(P)-binding Rossmann-fold domains"/>
    <property type="match status" value="1"/>
</dbReference>
<dbReference type="KEGG" id="ksn:43590763"/>
<comment type="similarity">
    <text evidence="2 12">Belongs to the short-chain dehydrogenases/reductases (SDR) family.</text>
</comment>
<evidence type="ECO:0000256" key="11">
    <source>
        <dbReference type="ARBA" id="ARBA00082544"/>
    </source>
</evidence>
<feature type="compositionally biased region" description="Polar residues" evidence="13">
    <location>
        <begin position="1"/>
        <end position="20"/>
    </location>
</feature>
<dbReference type="InterPro" id="IPR057326">
    <property type="entry name" value="KR_dom"/>
</dbReference>
<name>A0A5M6BTZ2_9TREE</name>
<keyword evidence="17" id="KW-1185">Reference proteome</keyword>
<dbReference type="SMART" id="SM00822">
    <property type="entry name" value="PKS_KR"/>
    <property type="match status" value="1"/>
</dbReference>
<keyword evidence="4" id="KW-0521">NADP</keyword>
<dbReference type="InterPro" id="IPR036291">
    <property type="entry name" value="NAD(P)-bd_dom_sf"/>
</dbReference>
<dbReference type="GO" id="GO:0052650">
    <property type="term" value="F:all-trans-retinol dehydrogenase (NADP+) activity"/>
    <property type="evidence" value="ECO:0007669"/>
    <property type="project" value="UniProtKB-ARBA"/>
</dbReference>
<dbReference type="InterPro" id="IPR020904">
    <property type="entry name" value="Sc_DH/Rdtase_CS"/>
</dbReference>
<dbReference type="PROSITE" id="PS00061">
    <property type="entry name" value="ADH_SHORT"/>
    <property type="match status" value="1"/>
</dbReference>
<evidence type="ECO:0000256" key="13">
    <source>
        <dbReference type="SAM" id="MobiDB-lite"/>
    </source>
</evidence>
<gene>
    <name evidence="16" type="ORF">CI109_101211</name>
</gene>
<evidence type="ECO:0000256" key="14">
    <source>
        <dbReference type="SAM" id="Phobius"/>
    </source>
</evidence>
<dbReference type="EMBL" id="CP144052">
    <property type="protein sequence ID" value="WWD16779.1"/>
    <property type="molecule type" value="Genomic_DNA"/>
</dbReference>
<dbReference type="PANTHER" id="PTHR24322">
    <property type="entry name" value="PKSB"/>
    <property type="match status" value="1"/>
</dbReference>
<dbReference type="AlphaFoldDB" id="A0A5M6BTZ2"/>
<protein>
    <recommendedName>
        <fullName evidence="10">Short-chain dehydrogenase/reductase 3</fullName>
    </recommendedName>
    <alternativeName>
        <fullName evidence="11">Retinal short-chain dehydrogenase/reductase 1</fullName>
    </alternativeName>
</protein>
<dbReference type="CDD" id="cd05339">
    <property type="entry name" value="17beta-HSDXI-like_SDR_c"/>
    <property type="match status" value="1"/>
</dbReference>
<comment type="function">
    <text evidence="9">Catalyzes the reduction of all-trans-retinal to all-trans-retinol in the presence of NADPH.</text>
</comment>
<dbReference type="FunFam" id="3.40.50.720:FF:000131">
    <property type="entry name" value="Short-chain dehydrogenase/reductase 3"/>
    <property type="match status" value="1"/>
</dbReference>
<dbReference type="PRINTS" id="PR00081">
    <property type="entry name" value="GDHRDH"/>
</dbReference>
<evidence type="ECO:0000256" key="10">
    <source>
        <dbReference type="ARBA" id="ARBA00068717"/>
    </source>
</evidence>
<evidence type="ECO:0000256" key="12">
    <source>
        <dbReference type="RuleBase" id="RU000363"/>
    </source>
</evidence>
<evidence type="ECO:0000256" key="7">
    <source>
        <dbReference type="ARBA" id="ARBA00023098"/>
    </source>
</evidence>
<keyword evidence="3 14" id="KW-0812">Transmembrane</keyword>
<dbReference type="PANTHER" id="PTHR24322:SF736">
    <property type="entry name" value="RETINOL DEHYDROGENASE 10"/>
    <property type="match status" value="1"/>
</dbReference>
<reference evidence="16" key="2">
    <citation type="submission" date="2024-01" db="EMBL/GenBank/DDBJ databases">
        <title>Comparative genomics of Cryptococcus and Kwoniella reveals pathogenesis evolution and contrasting modes of karyotype evolution via chromosome fusion or intercentromeric recombination.</title>
        <authorList>
            <person name="Coelho M.A."/>
            <person name="David-Palma M."/>
            <person name="Shea T."/>
            <person name="Bowers K."/>
            <person name="McGinley-Smith S."/>
            <person name="Mohammad A.W."/>
            <person name="Gnirke A."/>
            <person name="Yurkov A.M."/>
            <person name="Nowrousian M."/>
            <person name="Sun S."/>
            <person name="Cuomo C.A."/>
            <person name="Heitman J."/>
        </authorList>
    </citation>
    <scope>NUCLEOTIDE SEQUENCE</scope>
    <source>
        <strain evidence="16">CBS 12478</strain>
    </source>
</reference>
<keyword evidence="8 14" id="KW-0472">Membrane</keyword>
<dbReference type="Gene3D" id="3.40.50.720">
    <property type="entry name" value="NAD(P)-binding Rossmann-like Domain"/>
    <property type="match status" value="1"/>
</dbReference>
<evidence type="ECO:0000256" key="4">
    <source>
        <dbReference type="ARBA" id="ARBA00022857"/>
    </source>
</evidence>
<keyword evidence="5 14" id="KW-1133">Transmembrane helix</keyword>
<feature type="transmembrane region" description="Helical" evidence="14">
    <location>
        <begin position="70"/>
        <end position="89"/>
    </location>
</feature>
<accession>A0A5M6BTZ2</accession>
<dbReference type="GeneID" id="43590763"/>
<dbReference type="Proteomes" id="UP000322225">
    <property type="component" value="Chromosome 2"/>
</dbReference>
<evidence type="ECO:0000256" key="6">
    <source>
        <dbReference type="ARBA" id="ARBA00023002"/>
    </source>
</evidence>
<reference evidence="16" key="1">
    <citation type="submission" date="2017-08" db="EMBL/GenBank/DDBJ databases">
        <authorList>
            <person name="Cuomo C."/>
            <person name="Billmyre B."/>
            <person name="Heitman J."/>
        </authorList>
    </citation>
    <scope>NUCLEOTIDE SEQUENCE</scope>
    <source>
        <strain evidence="16">CBS 12478</strain>
    </source>
</reference>
<evidence type="ECO:0000256" key="3">
    <source>
        <dbReference type="ARBA" id="ARBA00022692"/>
    </source>
</evidence>
<dbReference type="GO" id="GO:0016020">
    <property type="term" value="C:membrane"/>
    <property type="evidence" value="ECO:0007669"/>
    <property type="project" value="UniProtKB-SubCell"/>
</dbReference>
<keyword evidence="7" id="KW-0443">Lipid metabolism</keyword>
<dbReference type="InterPro" id="IPR002347">
    <property type="entry name" value="SDR_fam"/>
</dbReference>
<sequence>MNSSTSETENRTKPQQQQKRTLSHKNESISDHLSIDTIIEYLSRTIFRPGGAILASLANLAIYSHSDWRFFVSLIWAALLTFISLWNHVDRLYANQSRWFLNPPKLNWEEQIVLITGGGSGIGALLAKTLTERNAKVVILTKDPPQSESSNSEIKSYICDVSHCKEVDAVAAKVRKEVGHPTIIINNAGVVKGKLLLDLTEEDINDTFGANTLAHFWVLKAFLPAMIKEGKGHVVTVSSLLGLIGTAQMTDYCASKAAVVSLNQTLRFELDNRYKTPSIRTTLVLPSFIQTKLFDKVQLPPSRIWNFFCPPLRPETVVRAIISAMEEQESRIIRLPWYTNGARFMGDGTGLIPAWLRDALQWVAGADFAMREYGPRPDAAERLAAEKEQERGIDLDSKKNR</sequence>
<evidence type="ECO:0000256" key="5">
    <source>
        <dbReference type="ARBA" id="ARBA00022989"/>
    </source>
</evidence>
<evidence type="ECO:0000313" key="16">
    <source>
        <dbReference type="EMBL" id="WWD16779.1"/>
    </source>
</evidence>
<evidence type="ECO:0000256" key="9">
    <source>
        <dbReference type="ARBA" id="ARBA00059620"/>
    </source>
</evidence>
<dbReference type="Pfam" id="PF00106">
    <property type="entry name" value="adh_short"/>
    <property type="match status" value="1"/>
</dbReference>
<dbReference type="PRINTS" id="PR00080">
    <property type="entry name" value="SDRFAMILY"/>
</dbReference>
<evidence type="ECO:0000313" key="17">
    <source>
        <dbReference type="Proteomes" id="UP000322225"/>
    </source>
</evidence>
<keyword evidence="6" id="KW-0560">Oxidoreductase</keyword>
<evidence type="ECO:0000256" key="1">
    <source>
        <dbReference type="ARBA" id="ARBA00004141"/>
    </source>
</evidence>
<organism evidence="16 17">
    <name type="scientific">Kwoniella shandongensis</name>
    <dbReference type="NCBI Taxonomy" id="1734106"/>
    <lineage>
        <taxon>Eukaryota</taxon>
        <taxon>Fungi</taxon>
        <taxon>Dikarya</taxon>
        <taxon>Basidiomycota</taxon>
        <taxon>Agaricomycotina</taxon>
        <taxon>Tremellomycetes</taxon>
        <taxon>Tremellales</taxon>
        <taxon>Cryptococcaceae</taxon>
        <taxon>Kwoniella</taxon>
    </lineage>
</organism>
<evidence type="ECO:0000256" key="8">
    <source>
        <dbReference type="ARBA" id="ARBA00023136"/>
    </source>
</evidence>
<dbReference type="OrthoDB" id="10253736at2759"/>
<evidence type="ECO:0000259" key="15">
    <source>
        <dbReference type="SMART" id="SM00822"/>
    </source>
</evidence>
<feature type="region of interest" description="Disordered" evidence="13">
    <location>
        <begin position="1"/>
        <end position="27"/>
    </location>
</feature>
<feature type="domain" description="Ketoreductase" evidence="15">
    <location>
        <begin position="111"/>
        <end position="292"/>
    </location>
</feature>
<comment type="subcellular location">
    <subcellularLocation>
        <location evidence="1">Membrane</location>
        <topology evidence="1">Multi-pass membrane protein</topology>
    </subcellularLocation>
</comment>
<proteinExistence type="inferred from homology"/>